<feature type="compositionally biased region" description="Basic and acidic residues" evidence="1">
    <location>
        <begin position="1"/>
        <end position="13"/>
    </location>
</feature>
<dbReference type="AlphaFoldDB" id="A0A9W7EAA2"/>
<evidence type="ECO:0000313" key="3">
    <source>
        <dbReference type="Proteomes" id="UP001165085"/>
    </source>
</evidence>
<feature type="region of interest" description="Disordered" evidence="1">
    <location>
        <begin position="1"/>
        <end position="22"/>
    </location>
</feature>
<dbReference type="SUPFAM" id="SSF52540">
    <property type="entry name" value="P-loop containing nucleoside triphosphate hydrolases"/>
    <property type="match status" value="1"/>
</dbReference>
<keyword evidence="3" id="KW-1185">Reference proteome</keyword>
<dbReference type="OrthoDB" id="10596402at2759"/>
<protein>
    <submittedName>
        <fullName evidence="2">Uncharacterized protein</fullName>
    </submittedName>
</protein>
<dbReference type="Proteomes" id="UP001165085">
    <property type="component" value="Unassembled WGS sequence"/>
</dbReference>
<dbReference type="Gene3D" id="3.40.50.300">
    <property type="entry name" value="P-loop containing nucleotide triphosphate hydrolases"/>
    <property type="match status" value="1"/>
</dbReference>
<dbReference type="EMBL" id="BRXY01000148">
    <property type="protein sequence ID" value="GMH71298.1"/>
    <property type="molecule type" value="Genomic_DNA"/>
</dbReference>
<comment type="caution">
    <text evidence="2">The sequence shown here is derived from an EMBL/GenBank/DDBJ whole genome shotgun (WGS) entry which is preliminary data.</text>
</comment>
<accession>A0A9W7EAA2</accession>
<evidence type="ECO:0000313" key="2">
    <source>
        <dbReference type="EMBL" id="GMH71298.1"/>
    </source>
</evidence>
<sequence length="157" mass="17165">MIKRTANELHTSESHSCSHAPKKARLLDDSNAKEICNKLNTGCDIVVLSGPPGSGKTTSSRLVLARRPGTVIISRLTELDEVLNNKKTAAGGVIIDVNDEDKAGLIARLDSFPTLSWTTMEFFLVSPRELGAMVKRWKDLNEGIDKITGLLEEVRAH</sequence>
<proteinExistence type="predicted"/>
<dbReference type="InterPro" id="IPR027417">
    <property type="entry name" value="P-loop_NTPase"/>
</dbReference>
<evidence type="ECO:0000256" key="1">
    <source>
        <dbReference type="SAM" id="MobiDB-lite"/>
    </source>
</evidence>
<name>A0A9W7EAA2_9STRA</name>
<gene>
    <name evidence="2" type="ORF">TrST_g3322</name>
</gene>
<organism evidence="2 3">
    <name type="scientific">Triparma strigata</name>
    <dbReference type="NCBI Taxonomy" id="1606541"/>
    <lineage>
        <taxon>Eukaryota</taxon>
        <taxon>Sar</taxon>
        <taxon>Stramenopiles</taxon>
        <taxon>Ochrophyta</taxon>
        <taxon>Bolidophyceae</taxon>
        <taxon>Parmales</taxon>
        <taxon>Triparmaceae</taxon>
        <taxon>Triparma</taxon>
    </lineage>
</organism>
<reference evidence="3" key="1">
    <citation type="journal article" date="2023" name="Commun. Biol.">
        <title>Genome analysis of Parmales, the sister group of diatoms, reveals the evolutionary specialization of diatoms from phago-mixotrophs to photoautotrophs.</title>
        <authorList>
            <person name="Ban H."/>
            <person name="Sato S."/>
            <person name="Yoshikawa S."/>
            <person name="Yamada K."/>
            <person name="Nakamura Y."/>
            <person name="Ichinomiya M."/>
            <person name="Sato N."/>
            <person name="Blanc-Mathieu R."/>
            <person name="Endo H."/>
            <person name="Kuwata A."/>
            <person name="Ogata H."/>
        </authorList>
    </citation>
    <scope>NUCLEOTIDE SEQUENCE [LARGE SCALE GENOMIC DNA]</scope>
    <source>
        <strain evidence="3">NIES 3701</strain>
    </source>
</reference>